<comment type="caution">
    <text evidence="1">The sequence shown here is derived from an EMBL/GenBank/DDBJ whole genome shotgun (WGS) entry which is preliminary data.</text>
</comment>
<sequence>MGRCRLLFPCHQGSLQNRSALKACFHVKIAHFFISSNGSPV</sequence>
<dbReference type="Proteomes" id="UP000004088">
    <property type="component" value="Unassembled WGS sequence"/>
</dbReference>
<keyword evidence="2" id="KW-1185">Reference proteome</keyword>
<evidence type="ECO:0000313" key="2">
    <source>
        <dbReference type="Proteomes" id="UP000004088"/>
    </source>
</evidence>
<gene>
    <name evidence="1" type="ORF">HMPREF9098_1685</name>
</gene>
<proteinExistence type="predicted"/>
<name>F0F0Q0_9NEIS</name>
<evidence type="ECO:0000313" key="1">
    <source>
        <dbReference type="EMBL" id="EGC16882.1"/>
    </source>
</evidence>
<accession>F0F0Q0</accession>
<dbReference type="AlphaFoldDB" id="F0F0Q0"/>
<dbReference type="STRING" id="888741.HMPREF9098_1685"/>
<reference evidence="1 2" key="1">
    <citation type="submission" date="2011-01" db="EMBL/GenBank/DDBJ databases">
        <authorList>
            <person name="Muzny D."/>
            <person name="Qin X."/>
            <person name="Deng J."/>
            <person name="Jiang H."/>
            <person name="Liu Y."/>
            <person name="Qu J."/>
            <person name="Song X.-Z."/>
            <person name="Zhang L."/>
            <person name="Thornton R."/>
            <person name="Coyle M."/>
            <person name="Francisco L."/>
            <person name="Jackson L."/>
            <person name="Javaid M."/>
            <person name="Korchina V."/>
            <person name="Kovar C."/>
            <person name="Mata R."/>
            <person name="Mathew T."/>
            <person name="Ngo R."/>
            <person name="Nguyen L."/>
            <person name="Nguyen N."/>
            <person name="Okwuonu G."/>
            <person name="Ongeri F."/>
            <person name="Pham C."/>
            <person name="Simmons D."/>
            <person name="Wilczek-Boney K."/>
            <person name="Hale W."/>
            <person name="Jakkamsetti A."/>
            <person name="Pham P."/>
            <person name="Ruth R."/>
            <person name="San Lucas F."/>
            <person name="Warren J."/>
            <person name="Zhang J."/>
            <person name="Zhao Z."/>
            <person name="Zhou C."/>
            <person name="Zhu D."/>
            <person name="Lee S."/>
            <person name="Bess C."/>
            <person name="Blankenburg K."/>
            <person name="Forbes L."/>
            <person name="Fu Q."/>
            <person name="Gubbala S."/>
            <person name="Hirani K."/>
            <person name="Jayaseelan J.C."/>
            <person name="Lara F."/>
            <person name="Munidasa M."/>
            <person name="Palculict T."/>
            <person name="Patil S."/>
            <person name="Pu L.-L."/>
            <person name="Saada N."/>
            <person name="Tang L."/>
            <person name="Weissenberger G."/>
            <person name="Zhu Y."/>
            <person name="Hemphill L."/>
            <person name="Shang Y."/>
            <person name="Youmans B."/>
            <person name="Ayvaz T."/>
            <person name="Ross M."/>
            <person name="Santibanez J."/>
            <person name="Aqrawi P."/>
            <person name="Gross S."/>
            <person name="Joshi V."/>
            <person name="Fowler G."/>
            <person name="Nazareth L."/>
            <person name="Reid J."/>
            <person name="Worley K."/>
            <person name="Petrosino J."/>
            <person name="Highlander S."/>
            <person name="Gibbs R."/>
        </authorList>
    </citation>
    <scope>NUCLEOTIDE SEQUENCE [LARGE SCALE GENOMIC DNA]</scope>
    <source>
        <strain evidence="1 2">ATCC 33394</strain>
    </source>
</reference>
<dbReference type="HOGENOM" id="CLU_3271370_0_0_4"/>
<protein>
    <submittedName>
        <fullName evidence="1">Uncharacterized protein</fullName>
    </submittedName>
</protein>
<organism evidence="1 2">
    <name type="scientific">Kingella denitrificans ATCC 33394</name>
    <dbReference type="NCBI Taxonomy" id="888741"/>
    <lineage>
        <taxon>Bacteria</taxon>
        <taxon>Pseudomonadati</taxon>
        <taxon>Pseudomonadota</taxon>
        <taxon>Betaproteobacteria</taxon>
        <taxon>Neisseriales</taxon>
        <taxon>Neisseriaceae</taxon>
        <taxon>Kingella</taxon>
    </lineage>
</organism>
<dbReference type="EMBL" id="AEWV01000030">
    <property type="protein sequence ID" value="EGC16882.1"/>
    <property type="molecule type" value="Genomic_DNA"/>
</dbReference>